<reference evidence="2 3" key="1">
    <citation type="journal article" date="2016" name="Genome Biol. Evol.">
        <title>Gene Family Evolution Reflects Adaptation to Soil Environmental Stressors in the Genome of the Collembolan Orchesella cincta.</title>
        <authorList>
            <person name="Faddeeva-Vakhrusheva A."/>
            <person name="Derks M.F."/>
            <person name="Anvar S.Y."/>
            <person name="Agamennone V."/>
            <person name="Suring W."/>
            <person name="Smit S."/>
            <person name="van Straalen N.M."/>
            <person name="Roelofs D."/>
        </authorList>
    </citation>
    <scope>NUCLEOTIDE SEQUENCE [LARGE SCALE GENOMIC DNA]</scope>
    <source>
        <tissue evidence="2">Mixed pool</tissue>
    </source>
</reference>
<feature type="compositionally biased region" description="Basic and acidic residues" evidence="1">
    <location>
        <begin position="199"/>
        <end position="215"/>
    </location>
</feature>
<feature type="non-terminal residue" evidence="2">
    <location>
        <position position="1"/>
    </location>
</feature>
<evidence type="ECO:0000313" key="3">
    <source>
        <dbReference type="Proteomes" id="UP000094527"/>
    </source>
</evidence>
<feature type="compositionally biased region" description="Polar residues" evidence="1">
    <location>
        <begin position="81"/>
        <end position="90"/>
    </location>
</feature>
<feature type="region of interest" description="Disordered" evidence="1">
    <location>
        <begin position="1"/>
        <end position="90"/>
    </location>
</feature>
<comment type="caution">
    <text evidence="2">The sequence shown here is derived from an EMBL/GenBank/DDBJ whole genome shotgun (WGS) entry which is preliminary data.</text>
</comment>
<organism evidence="2 3">
    <name type="scientific">Orchesella cincta</name>
    <name type="common">Springtail</name>
    <name type="synonym">Podura cincta</name>
    <dbReference type="NCBI Taxonomy" id="48709"/>
    <lineage>
        <taxon>Eukaryota</taxon>
        <taxon>Metazoa</taxon>
        <taxon>Ecdysozoa</taxon>
        <taxon>Arthropoda</taxon>
        <taxon>Hexapoda</taxon>
        <taxon>Collembola</taxon>
        <taxon>Entomobryomorpha</taxon>
        <taxon>Entomobryoidea</taxon>
        <taxon>Orchesellidae</taxon>
        <taxon>Orchesellinae</taxon>
        <taxon>Orchesella</taxon>
    </lineage>
</organism>
<protein>
    <submittedName>
        <fullName evidence="2">Uncharacterized protein</fullName>
    </submittedName>
</protein>
<feature type="compositionally biased region" description="Basic and acidic residues" evidence="1">
    <location>
        <begin position="118"/>
        <end position="132"/>
    </location>
</feature>
<accession>A0A1D2MBJ3</accession>
<feature type="region of interest" description="Disordered" evidence="1">
    <location>
        <begin position="197"/>
        <end position="233"/>
    </location>
</feature>
<proteinExistence type="predicted"/>
<evidence type="ECO:0000256" key="1">
    <source>
        <dbReference type="SAM" id="MobiDB-lite"/>
    </source>
</evidence>
<feature type="region of interest" description="Disordered" evidence="1">
    <location>
        <begin position="118"/>
        <end position="174"/>
    </location>
</feature>
<feature type="compositionally biased region" description="Gly residues" evidence="1">
    <location>
        <begin position="9"/>
        <end position="20"/>
    </location>
</feature>
<dbReference type="AlphaFoldDB" id="A0A1D2MBJ3"/>
<feature type="compositionally biased region" description="Basic residues" evidence="1">
    <location>
        <begin position="216"/>
        <end position="229"/>
    </location>
</feature>
<keyword evidence="3" id="KW-1185">Reference proteome</keyword>
<dbReference type="EMBL" id="LJIJ01002028">
    <property type="protein sequence ID" value="ODM90340.1"/>
    <property type="molecule type" value="Genomic_DNA"/>
</dbReference>
<evidence type="ECO:0000313" key="2">
    <source>
        <dbReference type="EMBL" id="ODM90340.1"/>
    </source>
</evidence>
<feature type="compositionally biased region" description="Basic residues" evidence="1">
    <location>
        <begin position="45"/>
        <end position="55"/>
    </location>
</feature>
<gene>
    <name evidence="2" type="ORF">Ocin01_16347</name>
</gene>
<sequence length="366" mass="40058">VETVANSEPGGGDKNGGGGAPKQDEKLEAMSNPPKVVNRTGRDNPKKRKGKKRGKAPQEETGCGDGNGVEVKKQKPEILRPSTSNFSVGGTNVNFAKEMQSLRMVSATLKSFSRICLKKKEEQDEIRKREAEAPESNKMSGPAENQGQPKTASRSPEVEGKISKKRFKMGVGRGESVLNVRDLEGYRGEDDIDTILEFVESKEGPNKENLPEEKPKKRKKPNRRGKKSKKQLETVSVAASIPAEPPTPTVALKERTISEESELHVFAEKAGFKLNVQYDGGGGVKTEKKPSQDETPLEFEQEGDDRVTLDVITESGVCKLILVGFTFPVEGSLTEVELQEAIALMDQRAAELKRLAREGLITSLFV</sequence>
<name>A0A1D2MBJ3_ORCCI</name>
<feature type="compositionally biased region" description="Polar residues" evidence="1">
    <location>
        <begin position="137"/>
        <end position="154"/>
    </location>
</feature>
<dbReference type="Proteomes" id="UP000094527">
    <property type="component" value="Unassembled WGS sequence"/>
</dbReference>